<keyword evidence="8 11" id="KW-0472">Membrane</keyword>
<keyword evidence="6 11" id="KW-0812">Transmembrane</keyword>
<dbReference type="OrthoDB" id="7284468at2"/>
<evidence type="ECO:0000313" key="13">
    <source>
        <dbReference type="Proteomes" id="UP000182719"/>
    </source>
</evidence>
<evidence type="ECO:0000256" key="9">
    <source>
        <dbReference type="ARBA" id="ARBA00035611"/>
    </source>
</evidence>
<protein>
    <recommendedName>
        <fullName evidence="10">Xylose transport system permease protein XylH</fullName>
    </recommendedName>
</protein>
<name>A0A1H7MLD1_STIAU</name>
<comment type="function">
    <text evidence="9">Part of the binding-protein-dependent transport system for D-xylose. Probably responsible for the translocation of the substrate across the membrane.</text>
</comment>
<sequence>MRRILNRPELGAACGVVAVWLFFASYAGGSGFLSQAGAATYLEIASELGLLAVAVSMLMIAGEFDLSVGSMIAACGMTISLLCDRLGWSLWAAIAVAAVLALAVGLLNGLVVTRTKLPSFIVTLGTLFILSGATIGVTRLVTGRTQVGGLRQALHYASAETLFASRIGVFSVSILWWIGITVLASWVLLRTRFGNWIFGAGGAPDAARNLGVPVARVKIAMFMTTALCACLIATFQAVKFTGSDVLRGTGKELEAILAAVLGGTLLTGGHGSVLGAALGALIFGMVQQGIVFAGVDSDWYKVFLGVMLVGAVLVNTYVRGRMVEARR</sequence>
<keyword evidence="13" id="KW-1185">Reference proteome</keyword>
<evidence type="ECO:0000256" key="5">
    <source>
        <dbReference type="ARBA" id="ARBA00022597"/>
    </source>
</evidence>
<proteinExistence type="predicted"/>
<dbReference type="GO" id="GO:0022857">
    <property type="term" value="F:transmembrane transporter activity"/>
    <property type="evidence" value="ECO:0007669"/>
    <property type="project" value="InterPro"/>
</dbReference>
<dbReference type="EMBL" id="FOAP01000004">
    <property type="protein sequence ID" value="SEL12110.1"/>
    <property type="molecule type" value="Genomic_DNA"/>
</dbReference>
<dbReference type="PANTHER" id="PTHR32196:SF32">
    <property type="entry name" value="XYLOSE TRANSPORT SYSTEM PERMEASE PROTEIN XYLH"/>
    <property type="match status" value="1"/>
</dbReference>
<evidence type="ECO:0000256" key="1">
    <source>
        <dbReference type="ARBA" id="ARBA00004651"/>
    </source>
</evidence>
<feature type="transmembrane region" description="Helical" evidence="11">
    <location>
        <begin position="259"/>
        <end position="287"/>
    </location>
</feature>
<feature type="transmembrane region" description="Helical" evidence="11">
    <location>
        <begin position="48"/>
        <end position="74"/>
    </location>
</feature>
<keyword evidence="4" id="KW-0997">Cell inner membrane</keyword>
<dbReference type="Proteomes" id="UP000182719">
    <property type="component" value="Unassembled WGS sequence"/>
</dbReference>
<keyword evidence="5" id="KW-0762">Sugar transport</keyword>
<feature type="transmembrane region" description="Helical" evidence="11">
    <location>
        <begin position="86"/>
        <end position="107"/>
    </location>
</feature>
<evidence type="ECO:0000256" key="8">
    <source>
        <dbReference type="ARBA" id="ARBA00023136"/>
    </source>
</evidence>
<evidence type="ECO:0000256" key="11">
    <source>
        <dbReference type="SAM" id="Phobius"/>
    </source>
</evidence>
<evidence type="ECO:0000256" key="3">
    <source>
        <dbReference type="ARBA" id="ARBA00022475"/>
    </source>
</evidence>
<feature type="transmembrane region" description="Helical" evidence="11">
    <location>
        <begin position="163"/>
        <end position="189"/>
    </location>
</feature>
<reference evidence="13" key="1">
    <citation type="submission" date="2016-10" db="EMBL/GenBank/DDBJ databases">
        <authorList>
            <person name="Varghese N."/>
            <person name="Submissions S."/>
        </authorList>
    </citation>
    <scope>NUCLEOTIDE SEQUENCE [LARGE SCALE GENOMIC DNA]</scope>
    <source>
        <strain evidence="13">DSM 17044</strain>
    </source>
</reference>
<dbReference type="InterPro" id="IPR001851">
    <property type="entry name" value="ABC_transp_permease"/>
</dbReference>
<comment type="subcellular location">
    <subcellularLocation>
        <location evidence="1">Cell membrane</location>
        <topology evidence="1">Multi-pass membrane protein</topology>
    </subcellularLocation>
</comment>
<evidence type="ECO:0000256" key="7">
    <source>
        <dbReference type="ARBA" id="ARBA00022989"/>
    </source>
</evidence>
<organism evidence="12 13">
    <name type="scientific">Stigmatella aurantiaca</name>
    <dbReference type="NCBI Taxonomy" id="41"/>
    <lineage>
        <taxon>Bacteria</taxon>
        <taxon>Pseudomonadati</taxon>
        <taxon>Myxococcota</taxon>
        <taxon>Myxococcia</taxon>
        <taxon>Myxococcales</taxon>
        <taxon>Cystobacterineae</taxon>
        <taxon>Archangiaceae</taxon>
        <taxon>Stigmatella</taxon>
    </lineage>
</organism>
<keyword evidence="2" id="KW-0813">Transport</keyword>
<gene>
    <name evidence="12" type="ORF">SAMN05444354_10433</name>
</gene>
<evidence type="ECO:0000256" key="4">
    <source>
        <dbReference type="ARBA" id="ARBA00022519"/>
    </source>
</evidence>
<dbReference type="PANTHER" id="PTHR32196">
    <property type="entry name" value="ABC TRANSPORTER PERMEASE PROTEIN YPHD-RELATED-RELATED"/>
    <property type="match status" value="1"/>
</dbReference>
<evidence type="ECO:0000313" key="12">
    <source>
        <dbReference type="EMBL" id="SEL12110.1"/>
    </source>
</evidence>
<dbReference type="RefSeq" id="WP_075006104.1">
    <property type="nucleotide sequence ID" value="NZ_FOAP01000004.1"/>
</dbReference>
<feature type="transmembrane region" description="Helical" evidence="11">
    <location>
        <begin position="119"/>
        <end position="142"/>
    </location>
</feature>
<dbReference type="CDD" id="cd06579">
    <property type="entry name" value="TM_PBP1_transp_AraH_like"/>
    <property type="match status" value="1"/>
</dbReference>
<evidence type="ECO:0000256" key="6">
    <source>
        <dbReference type="ARBA" id="ARBA00022692"/>
    </source>
</evidence>
<feature type="transmembrane region" description="Helical" evidence="11">
    <location>
        <begin position="299"/>
        <end position="318"/>
    </location>
</feature>
<dbReference type="GO" id="GO:0005886">
    <property type="term" value="C:plasma membrane"/>
    <property type="evidence" value="ECO:0007669"/>
    <property type="project" value="UniProtKB-SubCell"/>
</dbReference>
<evidence type="ECO:0000256" key="2">
    <source>
        <dbReference type="ARBA" id="ARBA00022448"/>
    </source>
</evidence>
<keyword evidence="7 11" id="KW-1133">Transmembrane helix</keyword>
<dbReference type="Pfam" id="PF02653">
    <property type="entry name" value="BPD_transp_2"/>
    <property type="match status" value="1"/>
</dbReference>
<accession>A0A1H7MLD1</accession>
<keyword evidence="3" id="KW-1003">Cell membrane</keyword>
<dbReference type="AlphaFoldDB" id="A0A1H7MLD1"/>
<evidence type="ECO:0000256" key="10">
    <source>
        <dbReference type="ARBA" id="ARBA00035686"/>
    </source>
</evidence>